<keyword evidence="4 6" id="KW-0472">Membrane</keyword>
<gene>
    <name evidence="8" type="ORF">TI39_contig4173g00017</name>
</gene>
<feature type="transmembrane region" description="Helical" evidence="6">
    <location>
        <begin position="529"/>
        <end position="549"/>
    </location>
</feature>
<dbReference type="GO" id="GO:0005886">
    <property type="term" value="C:plasma membrane"/>
    <property type="evidence" value="ECO:0007669"/>
    <property type="project" value="TreeGrafter"/>
</dbReference>
<feature type="domain" description="Major facilitator superfamily (MFS) profile" evidence="7">
    <location>
        <begin position="214"/>
        <end position="647"/>
    </location>
</feature>
<feature type="transmembrane region" description="Helical" evidence="6">
    <location>
        <begin position="594"/>
        <end position="616"/>
    </location>
</feature>
<dbReference type="PROSITE" id="PS50850">
    <property type="entry name" value="MFS"/>
    <property type="match status" value="1"/>
</dbReference>
<dbReference type="Proteomes" id="UP000033647">
    <property type="component" value="Unassembled WGS sequence"/>
</dbReference>
<keyword evidence="9" id="KW-1185">Reference proteome</keyword>
<feature type="transmembrane region" description="Helical" evidence="6">
    <location>
        <begin position="561"/>
        <end position="582"/>
    </location>
</feature>
<keyword evidence="3 6" id="KW-1133">Transmembrane helix</keyword>
<reference evidence="8 9" key="1">
    <citation type="submission" date="2015-03" db="EMBL/GenBank/DDBJ databases">
        <title>RNA-seq based gene annotation and comparative genomics of four Zymoseptoria species reveal species-specific pathogenicity related genes and transposable element activity.</title>
        <authorList>
            <person name="Grandaubert J."/>
            <person name="Bhattacharyya A."/>
            <person name="Stukenbrock E.H."/>
        </authorList>
    </citation>
    <scope>NUCLEOTIDE SEQUENCE [LARGE SCALE GENOMIC DNA]</scope>
    <source>
        <strain evidence="8 9">Zb18110</strain>
    </source>
</reference>
<dbReference type="AlphaFoldDB" id="A0A0F4GEH6"/>
<evidence type="ECO:0000259" key="7">
    <source>
        <dbReference type="PROSITE" id="PS50850"/>
    </source>
</evidence>
<feature type="transmembrane region" description="Helical" evidence="6">
    <location>
        <begin position="280"/>
        <end position="299"/>
    </location>
</feature>
<feature type="transmembrane region" description="Helical" evidence="6">
    <location>
        <begin position="212"/>
        <end position="236"/>
    </location>
</feature>
<feature type="transmembrane region" description="Helical" evidence="6">
    <location>
        <begin position="305"/>
        <end position="324"/>
    </location>
</feature>
<feature type="compositionally biased region" description="Basic and acidic residues" evidence="5">
    <location>
        <begin position="75"/>
        <end position="93"/>
    </location>
</feature>
<comment type="subcellular location">
    <subcellularLocation>
        <location evidence="1">Membrane</location>
        <topology evidence="1">Multi-pass membrane protein</topology>
    </subcellularLocation>
</comment>
<dbReference type="PANTHER" id="PTHR23502">
    <property type="entry name" value="MAJOR FACILITATOR SUPERFAMILY"/>
    <property type="match status" value="1"/>
</dbReference>
<feature type="transmembrane region" description="Helical" evidence="6">
    <location>
        <begin position="373"/>
        <end position="390"/>
    </location>
</feature>
<feature type="transmembrane region" description="Helical" evidence="6">
    <location>
        <begin position="446"/>
        <end position="470"/>
    </location>
</feature>
<evidence type="ECO:0000256" key="6">
    <source>
        <dbReference type="SAM" id="Phobius"/>
    </source>
</evidence>
<dbReference type="Gene3D" id="1.20.1250.20">
    <property type="entry name" value="MFS general substrate transporter like domains"/>
    <property type="match status" value="1"/>
</dbReference>
<feature type="transmembrane region" description="Helical" evidence="6">
    <location>
        <begin position="336"/>
        <end position="361"/>
    </location>
</feature>
<dbReference type="GO" id="GO:0022857">
    <property type="term" value="F:transmembrane transporter activity"/>
    <property type="evidence" value="ECO:0007669"/>
    <property type="project" value="InterPro"/>
</dbReference>
<feature type="transmembrane region" description="Helical" evidence="6">
    <location>
        <begin position="622"/>
        <end position="643"/>
    </location>
</feature>
<organism evidence="8 9">
    <name type="scientific">Zymoseptoria brevis</name>
    <dbReference type="NCBI Taxonomy" id="1047168"/>
    <lineage>
        <taxon>Eukaryota</taxon>
        <taxon>Fungi</taxon>
        <taxon>Dikarya</taxon>
        <taxon>Ascomycota</taxon>
        <taxon>Pezizomycotina</taxon>
        <taxon>Dothideomycetes</taxon>
        <taxon>Dothideomycetidae</taxon>
        <taxon>Mycosphaerellales</taxon>
        <taxon>Mycosphaerellaceae</taxon>
        <taxon>Zymoseptoria</taxon>
    </lineage>
</organism>
<dbReference type="InterPro" id="IPR011701">
    <property type="entry name" value="MFS"/>
</dbReference>
<feature type="compositionally biased region" description="Acidic residues" evidence="5">
    <location>
        <begin position="131"/>
        <end position="143"/>
    </location>
</feature>
<evidence type="ECO:0000256" key="5">
    <source>
        <dbReference type="SAM" id="MobiDB-lite"/>
    </source>
</evidence>
<dbReference type="OrthoDB" id="3936150at2759"/>
<dbReference type="InterPro" id="IPR020846">
    <property type="entry name" value="MFS_dom"/>
</dbReference>
<name>A0A0F4GEH6_9PEZI</name>
<evidence type="ECO:0000313" key="9">
    <source>
        <dbReference type="Proteomes" id="UP000033647"/>
    </source>
</evidence>
<comment type="caution">
    <text evidence="8">The sequence shown here is derived from an EMBL/GenBank/DDBJ whole genome shotgun (WGS) entry which is preliminary data.</text>
</comment>
<protein>
    <submittedName>
        <fullName evidence="8">MFS transporter like protein</fullName>
    </submittedName>
</protein>
<keyword evidence="2 6" id="KW-0812">Transmembrane</keyword>
<feature type="transmembrane region" description="Helical" evidence="6">
    <location>
        <begin position="482"/>
        <end position="508"/>
    </location>
</feature>
<dbReference type="InterPro" id="IPR036259">
    <property type="entry name" value="MFS_trans_sf"/>
</dbReference>
<dbReference type="EMBL" id="LAFY01004132">
    <property type="protein sequence ID" value="KJX94595.1"/>
    <property type="molecule type" value="Genomic_DNA"/>
</dbReference>
<evidence type="ECO:0000256" key="2">
    <source>
        <dbReference type="ARBA" id="ARBA00022692"/>
    </source>
</evidence>
<accession>A0A0F4GEH6</accession>
<dbReference type="STRING" id="1047168.A0A0F4GEH6"/>
<sequence length="664" mass="72768">MTKHSFGVPSDFATRPKKHSNASIFVYLVALSAEPLNRRFRSAVETQLERDRGKESALGTSGTQESHSPASSSESKQDLDEDVERKGHAERDTGLTPSRSKTNQDTANVNEKDTHDESASLPRQEPIEEPERADEGEEDDEDDDFELAQARRTLSRTTTQQSGGTALGQILSGIEVRKRSTREGGDGNVFVVGYEGPDDPNDPHNWPTSRRIMYTAIIAGIGAVVGFASSITSSALPQASAEFGVSNVFESAATGLYLCGFGLGALFAGPVSETVGRNPVYIGTMIPFMIFVMASALAPNIGAQLAFRFLAGLFGSTPLTCAGGSVSDLWSPIERVFAFPVFANAAFTGPLLGPIMGGFIAESSAVSWRFAEWTTLIFSGVIFTLVFFFLPETYPQTLLKWKAEHLRTITGDERYRAAIEIRQESLAVRLKRALYRPFLLTAREPIIILFALYLTVIYIIFFTFLNGYTYIFDDNYNLSQGIGGLCFVGIIIGLFSASALVPLIYKWAKRDLAKIRAEGGERLPPEFRLWYSMLGGSFALPISLFWMGWTARPDIPIWSPLAASVLCGYGILTIFITIYQYLIDAYETFAASALVSITVIRYVASGGFAVIGVPWYENIGTAYVLTILGAVSAVLSPVPFLFWRYGPWIRSKSKYAIGPDVAKE</sequence>
<dbReference type="PANTHER" id="PTHR23502:SF47">
    <property type="entry name" value="MAJOR FACILITATOR SUPERFAMILY (MFS) PROFILE DOMAIN-CONTAINING PROTEIN-RELATED"/>
    <property type="match status" value="1"/>
</dbReference>
<dbReference type="Pfam" id="PF07690">
    <property type="entry name" value="MFS_1"/>
    <property type="match status" value="1"/>
</dbReference>
<evidence type="ECO:0000313" key="8">
    <source>
        <dbReference type="EMBL" id="KJX94595.1"/>
    </source>
</evidence>
<feature type="region of interest" description="Disordered" evidence="5">
    <location>
        <begin position="44"/>
        <end position="143"/>
    </location>
</feature>
<feature type="transmembrane region" description="Helical" evidence="6">
    <location>
        <begin position="248"/>
        <end position="268"/>
    </location>
</feature>
<feature type="compositionally biased region" description="Polar residues" evidence="5">
    <location>
        <begin position="95"/>
        <end position="109"/>
    </location>
</feature>
<evidence type="ECO:0000256" key="3">
    <source>
        <dbReference type="ARBA" id="ARBA00022989"/>
    </source>
</evidence>
<evidence type="ECO:0000256" key="4">
    <source>
        <dbReference type="ARBA" id="ARBA00023136"/>
    </source>
</evidence>
<proteinExistence type="predicted"/>
<dbReference type="SUPFAM" id="SSF103473">
    <property type="entry name" value="MFS general substrate transporter"/>
    <property type="match status" value="1"/>
</dbReference>
<dbReference type="CDD" id="cd17323">
    <property type="entry name" value="MFS_Tpo1_MDR_like"/>
    <property type="match status" value="1"/>
</dbReference>
<evidence type="ECO:0000256" key="1">
    <source>
        <dbReference type="ARBA" id="ARBA00004141"/>
    </source>
</evidence>